<proteinExistence type="predicted"/>
<keyword evidence="1" id="KW-0732">Signal</keyword>
<accession>A0ABQ6NC92</accession>
<organism evidence="2 3">
    <name type="scientific">Tetraparma gracilis</name>
    <dbReference type="NCBI Taxonomy" id="2962635"/>
    <lineage>
        <taxon>Eukaryota</taxon>
        <taxon>Sar</taxon>
        <taxon>Stramenopiles</taxon>
        <taxon>Ochrophyta</taxon>
        <taxon>Bolidophyceae</taxon>
        <taxon>Parmales</taxon>
        <taxon>Triparmaceae</taxon>
        <taxon>Tetraparma</taxon>
    </lineage>
</organism>
<gene>
    <name evidence="2" type="ORF">TeGR_g304</name>
</gene>
<sequence length="248" mass="26196">MLVHHLILVLLLHAASSFLLPTAPHPLPSLSALPTFPSLVKGTLEALSITPSPSSPTAQPRSISFGLLPLPPDPSSSPLSLDEIKRTLTNIPPLERSRRSQLGDLTFSLLLLLPVLLPTLSLPTILPCFAVLSLAAFFSLGYSGSASLGLCNIAQTGTVDLGGAEGMRSFKEGEGEMGVVVGKIRRKVDEFNGRTGRNALLLATALSLTKGVIEVWSGPDTLYLLSATSVSSIAAYWVWRKGGGKYEG</sequence>
<protein>
    <submittedName>
        <fullName evidence="2">Uncharacterized protein</fullName>
    </submittedName>
</protein>
<evidence type="ECO:0000313" key="3">
    <source>
        <dbReference type="Proteomes" id="UP001165060"/>
    </source>
</evidence>
<dbReference type="EMBL" id="BRYB01006294">
    <property type="protein sequence ID" value="GMI54544.1"/>
    <property type="molecule type" value="Genomic_DNA"/>
</dbReference>
<name>A0ABQ6NC92_9STRA</name>
<dbReference type="Proteomes" id="UP001165060">
    <property type="component" value="Unassembled WGS sequence"/>
</dbReference>
<comment type="caution">
    <text evidence="2">The sequence shown here is derived from an EMBL/GenBank/DDBJ whole genome shotgun (WGS) entry which is preliminary data.</text>
</comment>
<feature type="chain" id="PRO_5046300178" evidence="1">
    <location>
        <begin position="18"/>
        <end position="248"/>
    </location>
</feature>
<feature type="signal peptide" evidence="1">
    <location>
        <begin position="1"/>
        <end position="17"/>
    </location>
</feature>
<keyword evidence="3" id="KW-1185">Reference proteome</keyword>
<reference evidence="2 3" key="1">
    <citation type="journal article" date="2023" name="Commun. Biol.">
        <title>Genome analysis of Parmales, the sister group of diatoms, reveals the evolutionary specialization of diatoms from phago-mixotrophs to photoautotrophs.</title>
        <authorList>
            <person name="Ban H."/>
            <person name="Sato S."/>
            <person name="Yoshikawa S."/>
            <person name="Yamada K."/>
            <person name="Nakamura Y."/>
            <person name="Ichinomiya M."/>
            <person name="Sato N."/>
            <person name="Blanc-Mathieu R."/>
            <person name="Endo H."/>
            <person name="Kuwata A."/>
            <person name="Ogata H."/>
        </authorList>
    </citation>
    <scope>NUCLEOTIDE SEQUENCE [LARGE SCALE GENOMIC DNA]</scope>
</reference>
<evidence type="ECO:0000256" key="1">
    <source>
        <dbReference type="SAM" id="SignalP"/>
    </source>
</evidence>
<evidence type="ECO:0000313" key="2">
    <source>
        <dbReference type="EMBL" id="GMI54544.1"/>
    </source>
</evidence>